<dbReference type="RefSeq" id="WP_091616947.1">
    <property type="nucleotide sequence ID" value="NZ_FOEF01000004.1"/>
</dbReference>
<dbReference type="Proteomes" id="UP000198582">
    <property type="component" value="Unassembled WGS sequence"/>
</dbReference>
<feature type="signal peptide" evidence="3">
    <location>
        <begin position="1"/>
        <end position="29"/>
    </location>
</feature>
<accession>A0A1H8VXX4</accession>
<dbReference type="AlphaFoldDB" id="A0A1H8VXX4"/>
<keyword evidence="3" id="KW-0732">Signal</keyword>
<evidence type="ECO:0008006" key="6">
    <source>
        <dbReference type="Google" id="ProtNLM"/>
    </source>
</evidence>
<keyword evidence="5" id="KW-1185">Reference proteome</keyword>
<dbReference type="OrthoDB" id="3614233at2"/>
<feature type="transmembrane region" description="Helical" evidence="2">
    <location>
        <begin position="707"/>
        <end position="729"/>
    </location>
</feature>
<feature type="chain" id="PRO_5011669091" description="PBP domain-containing protein" evidence="3">
    <location>
        <begin position="30"/>
        <end position="760"/>
    </location>
</feature>
<evidence type="ECO:0000313" key="4">
    <source>
        <dbReference type="EMBL" id="SEP20154.1"/>
    </source>
</evidence>
<evidence type="ECO:0000256" key="2">
    <source>
        <dbReference type="SAM" id="Phobius"/>
    </source>
</evidence>
<gene>
    <name evidence="4" type="ORF">SAMN04489732_104376</name>
</gene>
<keyword evidence="2" id="KW-1133">Transmembrane helix</keyword>
<evidence type="ECO:0000256" key="3">
    <source>
        <dbReference type="SAM" id="SignalP"/>
    </source>
</evidence>
<dbReference type="Gene3D" id="3.40.190.10">
    <property type="entry name" value="Periplasmic binding protein-like II"/>
    <property type="match status" value="2"/>
</dbReference>
<dbReference type="STRING" id="394193.SAMN04489732_104376"/>
<feature type="compositionally biased region" description="Gly residues" evidence="1">
    <location>
        <begin position="650"/>
        <end position="670"/>
    </location>
</feature>
<protein>
    <recommendedName>
        <fullName evidence="6">PBP domain-containing protein</fullName>
    </recommendedName>
</protein>
<feature type="region of interest" description="Disordered" evidence="1">
    <location>
        <begin position="630"/>
        <end position="683"/>
    </location>
</feature>
<keyword evidence="2" id="KW-0472">Membrane</keyword>
<organism evidence="4 5">
    <name type="scientific">Amycolatopsis saalfeldensis</name>
    <dbReference type="NCBI Taxonomy" id="394193"/>
    <lineage>
        <taxon>Bacteria</taxon>
        <taxon>Bacillati</taxon>
        <taxon>Actinomycetota</taxon>
        <taxon>Actinomycetes</taxon>
        <taxon>Pseudonocardiales</taxon>
        <taxon>Pseudonocardiaceae</taxon>
        <taxon>Amycolatopsis</taxon>
    </lineage>
</organism>
<keyword evidence="2" id="KW-0812">Transmembrane</keyword>
<evidence type="ECO:0000313" key="5">
    <source>
        <dbReference type="Proteomes" id="UP000198582"/>
    </source>
</evidence>
<proteinExistence type="predicted"/>
<dbReference type="EMBL" id="FOEF01000004">
    <property type="protein sequence ID" value="SEP20154.1"/>
    <property type="molecule type" value="Genomic_DNA"/>
</dbReference>
<sequence length="760" mass="77132">MNGLRRVVLVFASGLLAVLGLAVVPSASAQTTTPPLTYTVQTSGADLAHAQDGDPLHITVSGLPADATATFYVCPAQLRDSLLKSQLDPVTKKLVWVPDPSLANRVNAYCGSFNDELSGAPFQTPRSERGRSALTQSVVFDTYVPRGTSAPKNVSFDPEFTTLNPSATIPWPANPDKKQYSYTCDDAHPCTMMLKLTGKPAGATAAQTVYDSSISFTASPPGLKIQGCGGVGAGTVTASMPERFGRTAVAWNQLLCAPTKAAQPANILAETEDTGLTSFDKGDSDVVFTGSGGALAAQDVRARSYVPVALNATVLAAVGWTPTDRSDSGAALVARLASNLRFSWDDVANMLSKGGELPDAGGRGGIFTNGSALVTRNPALAAISGPTSPVQAPDARAGHSDSTFYGVTGESGPGSVPLALSGKLAGLPAWTYGNFRSPQGDPLAGNGKPVGVVSDLNTLNLGDDGVHNVDAKTGRINVRKQVSNTTLGTGIECTNGCLNWVVTDLATATEYGWTPVALPNGKGGYIAPTPATLQAAAAHAKPAKDGSLEITGAADDPNAYPLTFVESMAAPVNPLVDASCAPEKAKQDQLATFLKAATNGGQNGMGPGMVALTPDLLSAAQDAATKVGTGTAASACHEQQEAQNPAADGPGPGASGGPVGGDLGGNGPGSGASATGPAQDAALTMKAPTAASVQAARNLADGVRIPLFPGAGALAALIPLLALVALVLLPSSTGYLTAGKPLPPWVNRFARRLRTLRGRA</sequence>
<dbReference type="SUPFAM" id="SSF53850">
    <property type="entry name" value="Periplasmic binding protein-like II"/>
    <property type="match status" value="1"/>
</dbReference>
<name>A0A1H8VXX4_9PSEU</name>
<reference evidence="4 5" key="1">
    <citation type="submission" date="2016-10" db="EMBL/GenBank/DDBJ databases">
        <authorList>
            <person name="de Groot N.N."/>
        </authorList>
    </citation>
    <scope>NUCLEOTIDE SEQUENCE [LARGE SCALE GENOMIC DNA]</scope>
    <source>
        <strain evidence="4 5">DSM 44993</strain>
    </source>
</reference>
<evidence type="ECO:0000256" key="1">
    <source>
        <dbReference type="SAM" id="MobiDB-lite"/>
    </source>
</evidence>